<sequence length="107" mass="12278">MLKSFIFSLAPNKKSPQQQSPSPDILSPLRQRLNRIEMQHPAQAHLICQLIPTQCPFAKNIRLGGMMQFNIPPLCKLNPLYEEVVSLRFRALCYLAEECSVDVCRYC</sequence>
<reference evidence="3" key="3">
    <citation type="submission" date="2020-02" db="EMBL/GenBank/DDBJ databases">
        <authorList>
            <person name="Sarangi A.N."/>
            <person name="Ghosh S."/>
            <person name="Mukherjee M."/>
            <person name="Tripathy S."/>
        </authorList>
    </citation>
    <scope>NUCLEOTIDE SEQUENCE</scope>
    <source>
        <strain evidence="3">BDU141951</strain>
    </source>
</reference>
<gene>
    <name evidence="3" type="ORF">QQ91_011050</name>
</gene>
<feature type="domain" description="Mo-dependent nitrogenase C-terminal" evidence="2">
    <location>
        <begin position="25"/>
        <end position="107"/>
    </location>
</feature>
<name>A0A0C1Y349_9CYAN</name>
<evidence type="ECO:0000313" key="3">
    <source>
        <dbReference type="EMBL" id="NEV67655.1"/>
    </source>
</evidence>
<feature type="region of interest" description="Disordered" evidence="1">
    <location>
        <begin position="1"/>
        <end position="24"/>
    </location>
</feature>
<protein>
    <recommendedName>
        <fullName evidence="2">Mo-dependent nitrogenase C-terminal domain-containing protein</fullName>
    </recommendedName>
</protein>
<dbReference type="InterPro" id="IPR009717">
    <property type="entry name" value="Mo-dep_Nase_C"/>
</dbReference>
<dbReference type="Pfam" id="PF06967">
    <property type="entry name" value="Mo-nitro_C"/>
    <property type="match status" value="1"/>
</dbReference>
<evidence type="ECO:0000256" key="1">
    <source>
        <dbReference type="SAM" id="MobiDB-lite"/>
    </source>
</evidence>
<proteinExistence type="predicted"/>
<accession>A0A0C1Y349</accession>
<dbReference type="EMBL" id="JTHE02000003">
    <property type="protein sequence ID" value="NEV67655.1"/>
    <property type="molecule type" value="Genomic_DNA"/>
</dbReference>
<reference evidence="3" key="2">
    <citation type="journal article" date="2015" name="Genome Announc.">
        <title>Draft Genome Sequence of Filamentous Marine Cyanobacterium Lyngbya confervoides Strain BDU141951.</title>
        <authorList>
            <person name="Chandrababunaidu M.M."/>
            <person name="Sen D."/>
            <person name="Tripathy S."/>
        </authorList>
    </citation>
    <scope>NUCLEOTIDE SEQUENCE</scope>
    <source>
        <strain evidence="3">BDU141951</strain>
    </source>
</reference>
<dbReference type="AlphaFoldDB" id="A0A0C1Y349"/>
<organism evidence="3">
    <name type="scientific">Lyngbya confervoides BDU141951</name>
    <dbReference type="NCBI Taxonomy" id="1574623"/>
    <lineage>
        <taxon>Bacteria</taxon>
        <taxon>Bacillati</taxon>
        <taxon>Cyanobacteriota</taxon>
        <taxon>Cyanophyceae</taxon>
        <taxon>Oscillatoriophycideae</taxon>
        <taxon>Oscillatoriales</taxon>
        <taxon>Microcoleaceae</taxon>
        <taxon>Lyngbya</taxon>
    </lineage>
</organism>
<reference evidence="3" key="1">
    <citation type="submission" date="2014-11" db="EMBL/GenBank/DDBJ databases">
        <authorList>
            <person name="Malar M.C."/>
            <person name="Sen D."/>
            <person name="Tripathy S."/>
        </authorList>
    </citation>
    <scope>NUCLEOTIDE SEQUENCE</scope>
    <source>
        <strain evidence="3">BDU141951</strain>
    </source>
</reference>
<comment type="caution">
    <text evidence="3">The sequence shown here is derived from an EMBL/GenBank/DDBJ whole genome shotgun (WGS) entry which is preliminary data.</text>
</comment>
<evidence type="ECO:0000259" key="2">
    <source>
        <dbReference type="Pfam" id="PF06967"/>
    </source>
</evidence>